<sequence length="376" mass="42045">MTTTLKTISQEIWPRLESKVSLMRDSLGSKAPHVAGQNGIYDDTKLDWWTSGFWPGILWLMYDMTGEEGWREAAWSWDERLFALFQQENAFDHDVGFHFLPTAVFKYKLTGDKDALRRGLFAANFLAGRFNPKGSYLRAWNGSKQTGWSIIDTMMNISLLFWASEESGDPRFAHIAKAHADMVVKQFVRADGSTHHIVVFDPETGERVGALGGQGAGPDSAWSRGNAWALYGLTNTYRHTNDAVYLSAAQRVANFFIASLPEDSVPPWDFRAILEAGDDEIPRDTSAGAIAASGLLELADQLDEPIGRPYRSAAERILSSLATNYATWDDPKHEAILLQGTGHKPANQNVNVSLIYGDYYFVEALAKLQGWKRRIF</sequence>
<keyword evidence="4" id="KW-1185">Reference proteome</keyword>
<evidence type="ECO:0000313" key="3">
    <source>
        <dbReference type="EMBL" id="MEA3569712.1"/>
    </source>
</evidence>
<dbReference type="Gene3D" id="1.50.10.10">
    <property type="match status" value="1"/>
</dbReference>
<dbReference type="PANTHER" id="PTHR36845:SF1">
    <property type="entry name" value="HYDROLASE, PUTATIVE (AFU_ORTHOLOGUE AFUA_7G05090)-RELATED"/>
    <property type="match status" value="1"/>
</dbReference>
<dbReference type="InterPro" id="IPR008928">
    <property type="entry name" value="6-hairpin_glycosidase_sf"/>
</dbReference>
<protein>
    <submittedName>
        <fullName evidence="3">Glycoside hydrolase family 88 protein</fullName>
    </submittedName>
</protein>
<dbReference type="Pfam" id="PF07470">
    <property type="entry name" value="Glyco_hydro_88"/>
    <property type="match status" value="1"/>
</dbReference>
<dbReference type="RefSeq" id="WP_009226556.1">
    <property type="nucleotide sequence ID" value="NZ_CBCSKM010000003.1"/>
</dbReference>
<dbReference type="InterPro" id="IPR012341">
    <property type="entry name" value="6hp_glycosidase-like_sf"/>
</dbReference>
<dbReference type="SUPFAM" id="SSF48208">
    <property type="entry name" value="Six-hairpin glycosidases"/>
    <property type="match status" value="1"/>
</dbReference>
<gene>
    <name evidence="3" type="ORF">U9M73_06835</name>
</gene>
<dbReference type="GO" id="GO:0016787">
    <property type="term" value="F:hydrolase activity"/>
    <property type="evidence" value="ECO:0007669"/>
    <property type="project" value="UniProtKB-KW"/>
</dbReference>
<comment type="similarity">
    <text evidence="2">Belongs to the glycosyl hydrolase 88 family.</text>
</comment>
<evidence type="ECO:0000313" key="4">
    <source>
        <dbReference type="Proteomes" id="UP001292216"/>
    </source>
</evidence>
<dbReference type="EMBL" id="JAYERP010000001">
    <property type="protein sequence ID" value="MEA3569712.1"/>
    <property type="molecule type" value="Genomic_DNA"/>
</dbReference>
<name>A0ABU5PIN8_9BACL</name>
<evidence type="ECO:0000256" key="1">
    <source>
        <dbReference type="ARBA" id="ARBA00022801"/>
    </source>
</evidence>
<dbReference type="InterPro" id="IPR010905">
    <property type="entry name" value="Glyco_hydro_88"/>
</dbReference>
<dbReference type="PANTHER" id="PTHR36845">
    <property type="entry name" value="HYDROLASE, PUTATIVE (AFU_ORTHOLOGUE AFUA_7G05090)-RELATED"/>
    <property type="match status" value="1"/>
</dbReference>
<reference evidence="3 4" key="1">
    <citation type="submission" date="2023-12" db="EMBL/GenBank/DDBJ databases">
        <title>Whole genome sequencing of Paenibacillus phoenicis isolated from the Phoenix Mars Lander spacecraft assembly facility.</title>
        <authorList>
            <person name="Garcia A."/>
            <person name="Venkateswaran K."/>
        </authorList>
    </citation>
    <scope>NUCLEOTIDE SEQUENCE [LARGE SCALE GENOMIC DNA]</scope>
    <source>
        <strain evidence="3 4">3PO2SA</strain>
    </source>
</reference>
<dbReference type="InterPro" id="IPR052369">
    <property type="entry name" value="UG_Glycosaminoglycan_Hydrolase"/>
</dbReference>
<accession>A0ABU5PIN8</accession>
<keyword evidence="1 3" id="KW-0378">Hydrolase</keyword>
<comment type="caution">
    <text evidence="3">The sequence shown here is derived from an EMBL/GenBank/DDBJ whole genome shotgun (WGS) entry which is preliminary data.</text>
</comment>
<organism evidence="3 4">
    <name type="scientific">Paenibacillus phoenicis</name>
    <dbReference type="NCBI Taxonomy" id="554117"/>
    <lineage>
        <taxon>Bacteria</taxon>
        <taxon>Bacillati</taxon>
        <taxon>Bacillota</taxon>
        <taxon>Bacilli</taxon>
        <taxon>Bacillales</taxon>
        <taxon>Paenibacillaceae</taxon>
        <taxon>Paenibacillus</taxon>
    </lineage>
</organism>
<proteinExistence type="inferred from homology"/>
<evidence type="ECO:0000256" key="2">
    <source>
        <dbReference type="ARBA" id="ARBA00038358"/>
    </source>
</evidence>
<dbReference type="Proteomes" id="UP001292216">
    <property type="component" value="Unassembled WGS sequence"/>
</dbReference>